<dbReference type="AlphaFoldDB" id="A0A343TFJ3"/>
<evidence type="ECO:0000256" key="1">
    <source>
        <dbReference type="SAM" id="MobiDB-lite"/>
    </source>
</evidence>
<evidence type="ECO:0000313" key="5">
    <source>
        <dbReference type="Proteomes" id="UP000263012"/>
    </source>
</evidence>
<feature type="region of interest" description="Disordered" evidence="1">
    <location>
        <begin position="1"/>
        <end position="28"/>
    </location>
</feature>
<dbReference type="Proteomes" id="UP000263012">
    <property type="component" value="Chromosome"/>
</dbReference>
<proteinExistence type="predicted"/>
<name>A0A343TFJ3_9EURY</name>
<dbReference type="RefSeq" id="WP_119813876.1">
    <property type="nucleotide sequence ID" value="NZ_CP025066.1"/>
</dbReference>
<dbReference type="Pfam" id="PF26256">
    <property type="entry name" value="DUF8060"/>
    <property type="match status" value="1"/>
</dbReference>
<sequence length="112" mass="12190">MTDPNSPADEPKGEQPLDEQPDESSTTTNRLRRYLDRALLVAFLLLAAVAALQFYFQVGAAIEVWIAEPYEPVVKAGFNLAVLLFAAAGLSYQLRRVDSIRPGTDPADPAGE</sequence>
<keyword evidence="2" id="KW-0472">Membrane</keyword>
<keyword evidence="5" id="KW-1185">Reference proteome</keyword>
<reference evidence="5" key="1">
    <citation type="submission" date="2017-11" db="EMBL/GenBank/DDBJ databases">
        <title>Phenotypic and genomic properties of facultatively anaerobic sulfur-reducing natronoarchaea from hypersaline soda lakes.</title>
        <authorList>
            <person name="Sorokin D.Y."/>
            <person name="Kublanov I.V."/>
            <person name="Roman P."/>
            <person name="Sinninghe Damste J.S."/>
            <person name="Golyshin P.N."/>
            <person name="Rojo D."/>
            <person name="Ciordia S."/>
            <person name="Mena M.D.C."/>
            <person name="Ferrer M."/>
            <person name="Messina E."/>
            <person name="Smedile F."/>
            <person name="La Spada G."/>
            <person name="La Cono V."/>
            <person name="Yakimov M.M."/>
        </authorList>
    </citation>
    <scope>NUCLEOTIDE SEQUENCE [LARGE SCALE GENOMIC DNA]</scope>
    <source>
        <strain evidence="5">AArc-Sl</strain>
    </source>
</reference>
<gene>
    <name evidence="4" type="ORF">AArcSl_0210</name>
</gene>
<evidence type="ECO:0000256" key="2">
    <source>
        <dbReference type="SAM" id="Phobius"/>
    </source>
</evidence>
<feature type="transmembrane region" description="Helical" evidence="2">
    <location>
        <begin position="38"/>
        <end position="56"/>
    </location>
</feature>
<dbReference type="KEGG" id="hdf:AArcSl_0210"/>
<keyword evidence="2" id="KW-0812">Transmembrane</keyword>
<feature type="transmembrane region" description="Helical" evidence="2">
    <location>
        <begin position="76"/>
        <end position="94"/>
    </location>
</feature>
<accession>A0A343TFJ3</accession>
<evidence type="ECO:0000313" key="4">
    <source>
        <dbReference type="EMBL" id="AUX07865.1"/>
    </source>
</evidence>
<evidence type="ECO:0000259" key="3">
    <source>
        <dbReference type="Pfam" id="PF26256"/>
    </source>
</evidence>
<dbReference type="InterPro" id="IPR058373">
    <property type="entry name" value="DUF8060"/>
</dbReference>
<dbReference type="EMBL" id="CP025066">
    <property type="protein sequence ID" value="AUX07865.1"/>
    <property type="molecule type" value="Genomic_DNA"/>
</dbReference>
<keyword evidence="2" id="KW-1133">Transmembrane helix</keyword>
<feature type="domain" description="DUF8060" evidence="3">
    <location>
        <begin position="10"/>
        <end position="97"/>
    </location>
</feature>
<dbReference type="GeneID" id="37876546"/>
<protein>
    <recommendedName>
        <fullName evidence="3">DUF8060 domain-containing protein</fullName>
    </recommendedName>
</protein>
<organism evidence="4 5">
    <name type="scientific">Halalkaliarchaeum desulfuricum</name>
    <dbReference type="NCBI Taxonomy" id="2055893"/>
    <lineage>
        <taxon>Archaea</taxon>
        <taxon>Methanobacteriati</taxon>
        <taxon>Methanobacteriota</taxon>
        <taxon>Stenosarchaea group</taxon>
        <taxon>Halobacteria</taxon>
        <taxon>Halobacteriales</taxon>
        <taxon>Haloferacaceae</taxon>
        <taxon>Halalkaliarchaeum</taxon>
    </lineage>
</organism>